<feature type="transmembrane region" description="Helical" evidence="2">
    <location>
        <begin position="14"/>
        <end position="35"/>
    </location>
</feature>
<protein>
    <submittedName>
        <fullName evidence="3">Uncharacterized protein</fullName>
    </submittedName>
</protein>
<sequence length="336" mass="37243">MGAASFALTPRQHILLAILQGITQGILIPLLVNFLTSKRSHPLWFKAYVIFTNILSLAHTIIRIVEAFSALELVPRLLPFELSSIFVTCSIAALTQTFFIHRCWRIFNRRVIFVLPFLVGLLTALASGGLIGLFSAGAVPSTWHMIEIALATWAFSAFTLDLCMTLTTIIYLYRLRANHDDHDNVFLTAWHVIWASAAPPLCLMALVILDVYILPQSVLPSPLAAAMTEKFLLLSLMITLMGQGYVRRQLDQPRRTITSSLVTSQGATGLVSEPVFGARSGIYELQARSILGTTRSGYDSDTTRRDPDPEDANRSCLSVKKPEVPDSIRHIKVHLS</sequence>
<evidence type="ECO:0000313" key="3">
    <source>
        <dbReference type="EMBL" id="CAE6394123.1"/>
    </source>
</evidence>
<name>A0A8H3A4I1_9AGAM</name>
<feature type="transmembrane region" description="Helical" evidence="2">
    <location>
        <begin position="225"/>
        <end position="246"/>
    </location>
</feature>
<feature type="region of interest" description="Disordered" evidence="1">
    <location>
        <begin position="294"/>
        <end position="316"/>
    </location>
</feature>
<feature type="transmembrane region" description="Helical" evidence="2">
    <location>
        <begin position="77"/>
        <end position="99"/>
    </location>
</feature>
<gene>
    <name evidence="3" type="ORF">RDB_LOCUS47405</name>
</gene>
<reference evidence="3" key="1">
    <citation type="submission" date="2021-01" db="EMBL/GenBank/DDBJ databases">
        <authorList>
            <person name="Kaushik A."/>
        </authorList>
    </citation>
    <scope>NUCLEOTIDE SEQUENCE</scope>
    <source>
        <strain evidence="3">AG1-1C</strain>
    </source>
</reference>
<organism evidence="3 4">
    <name type="scientific">Rhizoctonia solani</name>
    <dbReference type="NCBI Taxonomy" id="456999"/>
    <lineage>
        <taxon>Eukaryota</taxon>
        <taxon>Fungi</taxon>
        <taxon>Dikarya</taxon>
        <taxon>Basidiomycota</taxon>
        <taxon>Agaricomycotina</taxon>
        <taxon>Agaricomycetes</taxon>
        <taxon>Cantharellales</taxon>
        <taxon>Ceratobasidiaceae</taxon>
        <taxon>Rhizoctonia</taxon>
    </lineage>
</organism>
<keyword evidence="2" id="KW-0812">Transmembrane</keyword>
<evidence type="ECO:0000256" key="2">
    <source>
        <dbReference type="SAM" id="Phobius"/>
    </source>
</evidence>
<evidence type="ECO:0000256" key="1">
    <source>
        <dbReference type="SAM" id="MobiDB-lite"/>
    </source>
</evidence>
<feature type="transmembrane region" description="Helical" evidence="2">
    <location>
        <begin position="47"/>
        <end position="65"/>
    </location>
</feature>
<keyword evidence="2" id="KW-0472">Membrane</keyword>
<feature type="compositionally biased region" description="Basic and acidic residues" evidence="1">
    <location>
        <begin position="301"/>
        <end position="313"/>
    </location>
</feature>
<evidence type="ECO:0000313" key="4">
    <source>
        <dbReference type="Proteomes" id="UP000663846"/>
    </source>
</evidence>
<comment type="caution">
    <text evidence="3">The sequence shown here is derived from an EMBL/GenBank/DDBJ whole genome shotgun (WGS) entry which is preliminary data.</text>
</comment>
<feature type="transmembrane region" description="Helical" evidence="2">
    <location>
        <begin position="111"/>
        <end position="136"/>
    </location>
</feature>
<dbReference type="AlphaFoldDB" id="A0A8H3A4I1"/>
<accession>A0A8H3A4I1</accession>
<proteinExistence type="predicted"/>
<dbReference type="EMBL" id="CAJMWS010000297">
    <property type="protein sequence ID" value="CAE6394123.1"/>
    <property type="molecule type" value="Genomic_DNA"/>
</dbReference>
<dbReference type="Proteomes" id="UP000663846">
    <property type="component" value="Unassembled WGS sequence"/>
</dbReference>
<feature type="transmembrane region" description="Helical" evidence="2">
    <location>
        <begin position="185"/>
        <end position="213"/>
    </location>
</feature>
<feature type="transmembrane region" description="Helical" evidence="2">
    <location>
        <begin position="148"/>
        <end position="173"/>
    </location>
</feature>
<keyword evidence="2" id="KW-1133">Transmembrane helix</keyword>